<evidence type="ECO:0000313" key="2">
    <source>
        <dbReference type="Proteomes" id="UP000192726"/>
    </source>
</evidence>
<evidence type="ECO:0000313" key="1">
    <source>
        <dbReference type="EMBL" id="ARF53953.1"/>
    </source>
</evidence>
<sequence length="194" mass="21364">MVMEYGQRWGFAADSGRLGAAVGEAMRAVEALSDTVECTVEGYQQALETLHRYPDDEVTAVLRRGWETLPESAYPDRWGVVQVLTDLQITSATEVFETILTTPIPPERTPEYAYPYSTVGEEITLRTTAVEGLTRLAAEDDPGAVELLIRHVTDDDRSIQTACVRALRDLGEDAGVDVSPLVPDDVQELLRRPG</sequence>
<dbReference type="EMBL" id="CP020569">
    <property type="protein sequence ID" value="ARF53953.1"/>
    <property type="molecule type" value="Genomic_DNA"/>
</dbReference>
<dbReference type="InterPro" id="IPR016024">
    <property type="entry name" value="ARM-type_fold"/>
</dbReference>
<evidence type="ECO:0008006" key="3">
    <source>
        <dbReference type="Google" id="ProtNLM"/>
    </source>
</evidence>
<dbReference type="SUPFAM" id="SSF48371">
    <property type="entry name" value="ARM repeat"/>
    <property type="match status" value="2"/>
</dbReference>
<dbReference type="Gene3D" id="1.25.10.10">
    <property type="entry name" value="Leucine-rich Repeat Variant"/>
    <property type="match status" value="1"/>
</dbReference>
<dbReference type="InterPro" id="IPR011989">
    <property type="entry name" value="ARM-like"/>
</dbReference>
<dbReference type="KEGG" id="sgv:B1H19_06930"/>
<protein>
    <recommendedName>
        <fullName evidence="3">PBS lyase</fullName>
    </recommendedName>
</protein>
<gene>
    <name evidence="1" type="ORF">B1H19_06930</name>
</gene>
<proteinExistence type="predicted"/>
<organism evidence="1 2">
    <name type="scientific">Streptomyces gilvosporeus</name>
    <dbReference type="NCBI Taxonomy" id="553510"/>
    <lineage>
        <taxon>Bacteria</taxon>
        <taxon>Bacillati</taxon>
        <taxon>Actinomycetota</taxon>
        <taxon>Actinomycetes</taxon>
        <taxon>Kitasatosporales</taxon>
        <taxon>Streptomycetaceae</taxon>
        <taxon>Streptomyces</taxon>
    </lineage>
</organism>
<name>A0A1V0TM28_9ACTN</name>
<dbReference type="AlphaFoldDB" id="A0A1V0TM28"/>
<reference evidence="1 2" key="1">
    <citation type="submission" date="2017-04" db="EMBL/GenBank/DDBJ databases">
        <title>Complete Genome Sequence of Streptomyces gilvosporeus F607, a Capable Producer of Natamycin.</title>
        <authorList>
            <person name="Zong G."/>
            <person name="Zhong C."/>
            <person name="Fu J."/>
            <person name="Qin R."/>
            <person name="Cao G."/>
        </authorList>
    </citation>
    <scope>NUCLEOTIDE SEQUENCE [LARGE SCALE GENOMIC DNA]</scope>
    <source>
        <strain evidence="1 2">F607</strain>
    </source>
</reference>
<dbReference type="STRING" id="553510.B1H19_06930"/>
<accession>A0A1V0TM28</accession>
<dbReference type="Proteomes" id="UP000192726">
    <property type="component" value="Chromosome"/>
</dbReference>
<keyword evidence="2" id="KW-1185">Reference proteome</keyword>